<keyword evidence="2" id="KW-1185">Reference proteome</keyword>
<comment type="caution">
    <text evidence="1">The sequence shown here is derived from an EMBL/GenBank/DDBJ whole genome shotgun (WGS) entry which is preliminary data.</text>
</comment>
<organism evidence="1 2">
    <name type="scientific">Cardiocondyla obscurior</name>
    <dbReference type="NCBI Taxonomy" id="286306"/>
    <lineage>
        <taxon>Eukaryota</taxon>
        <taxon>Metazoa</taxon>
        <taxon>Ecdysozoa</taxon>
        <taxon>Arthropoda</taxon>
        <taxon>Hexapoda</taxon>
        <taxon>Insecta</taxon>
        <taxon>Pterygota</taxon>
        <taxon>Neoptera</taxon>
        <taxon>Endopterygota</taxon>
        <taxon>Hymenoptera</taxon>
        <taxon>Apocrita</taxon>
        <taxon>Aculeata</taxon>
        <taxon>Formicoidea</taxon>
        <taxon>Formicidae</taxon>
        <taxon>Myrmicinae</taxon>
        <taxon>Cardiocondyla</taxon>
    </lineage>
</organism>
<dbReference type="AlphaFoldDB" id="A0AAW2GXJ2"/>
<sequence length="88" mass="10199">MNNSPRDLAKSTRQKFLASLCEYRLRDLIETLRKLAGQETLGRKCPPRCVSRLMSPHNPITIPKCSYNVYPAEIRIDGSHENRRRSRS</sequence>
<dbReference type="EMBL" id="JADYXP020000001">
    <property type="protein sequence ID" value="KAL0132030.1"/>
    <property type="molecule type" value="Genomic_DNA"/>
</dbReference>
<reference evidence="1 2" key="1">
    <citation type="submission" date="2023-03" db="EMBL/GenBank/DDBJ databases">
        <title>High recombination rates correlate with genetic variation in Cardiocondyla obscurior ants.</title>
        <authorList>
            <person name="Errbii M."/>
        </authorList>
    </citation>
    <scope>NUCLEOTIDE SEQUENCE [LARGE SCALE GENOMIC DNA]</scope>
    <source>
        <strain evidence="1">Alpha-2009</strain>
        <tissue evidence="1">Whole body</tissue>
    </source>
</reference>
<accession>A0AAW2GXJ2</accession>
<gene>
    <name evidence="1" type="ORF">PUN28_000063</name>
</gene>
<name>A0AAW2GXJ2_9HYME</name>
<evidence type="ECO:0000313" key="2">
    <source>
        <dbReference type="Proteomes" id="UP001430953"/>
    </source>
</evidence>
<protein>
    <submittedName>
        <fullName evidence="1">Uncharacterized protein</fullName>
    </submittedName>
</protein>
<evidence type="ECO:0000313" key="1">
    <source>
        <dbReference type="EMBL" id="KAL0132030.1"/>
    </source>
</evidence>
<proteinExistence type="predicted"/>
<dbReference type="Proteomes" id="UP001430953">
    <property type="component" value="Unassembled WGS sequence"/>
</dbReference>